<dbReference type="Gene3D" id="3.80.30.10">
    <property type="entry name" value="pyruvate-formate lyase- activating enzyme"/>
    <property type="match status" value="1"/>
</dbReference>
<dbReference type="EMBL" id="JBHTMK010000050">
    <property type="protein sequence ID" value="MFD1371045.1"/>
    <property type="molecule type" value="Genomic_DNA"/>
</dbReference>
<dbReference type="RefSeq" id="WP_317795621.1">
    <property type="nucleotide sequence ID" value="NZ_AP028461.1"/>
</dbReference>
<dbReference type="Proteomes" id="UP001597183">
    <property type="component" value="Unassembled WGS sequence"/>
</dbReference>
<gene>
    <name evidence="1" type="ORF">ACFQ5G_37405</name>
</gene>
<evidence type="ECO:0000313" key="1">
    <source>
        <dbReference type="EMBL" id="MFD1371045.1"/>
    </source>
</evidence>
<evidence type="ECO:0008006" key="3">
    <source>
        <dbReference type="Google" id="ProtNLM"/>
    </source>
</evidence>
<evidence type="ECO:0000313" key="2">
    <source>
        <dbReference type="Proteomes" id="UP001597183"/>
    </source>
</evidence>
<sequence length="92" mass="9889">MRFAHRLADRGIPIWVRFVLVSGLPDDPANVDAVAAGVPTVERVEVLPFHRLGAAKYAALGLPFPLSGTPPPDAGLLERVRGQFRDHGLAVI</sequence>
<name>A0ABW4ALC8_9ACTN</name>
<keyword evidence="2" id="KW-1185">Reference proteome</keyword>
<reference evidence="2" key="1">
    <citation type="journal article" date="2019" name="Int. J. Syst. Evol. Microbiol.">
        <title>The Global Catalogue of Microorganisms (GCM) 10K type strain sequencing project: providing services to taxonomists for standard genome sequencing and annotation.</title>
        <authorList>
            <consortium name="The Broad Institute Genomics Platform"/>
            <consortium name="The Broad Institute Genome Sequencing Center for Infectious Disease"/>
            <person name="Wu L."/>
            <person name="Ma J."/>
        </authorList>
    </citation>
    <scope>NUCLEOTIDE SEQUENCE [LARGE SCALE GENOMIC DNA]</scope>
    <source>
        <strain evidence="2">CCM 7526</strain>
    </source>
</reference>
<proteinExistence type="predicted"/>
<protein>
    <recommendedName>
        <fullName evidence="3">Pyruvate formate lyase activating enzyme</fullName>
    </recommendedName>
</protein>
<comment type="caution">
    <text evidence="1">The sequence shown here is derived from an EMBL/GenBank/DDBJ whole genome shotgun (WGS) entry which is preliminary data.</text>
</comment>
<accession>A0ABW4ALC8</accession>
<organism evidence="1 2">
    <name type="scientific">Actinoplanes sichuanensis</name>
    <dbReference type="NCBI Taxonomy" id="512349"/>
    <lineage>
        <taxon>Bacteria</taxon>
        <taxon>Bacillati</taxon>
        <taxon>Actinomycetota</taxon>
        <taxon>Actinomycetes</taxon>
        <taxon>Micromonosporales</taxon>
        <taxon>Micromonosporaceae</taxon>
        <taxon>Actinoplanes</taxon>
    </lineage>
</organism>